<evidence type="ECO:0000259" key="2">
    <source>
        <dbReference type="Pfam" id="PF03167"/>
    </source>
</evidence>
<evidence type="ECO:0000313" key="4">
    <source>
        <dbReference type="Proteomes" id="UP000681594"/>
    </source>
</evidence>
<organism evidence="3 4">
    <name type="scientific">Pararoseomonas baculiformis</name>
    <dbReference type="NCBI Taxonomy" id="2820812"/>
    <lineage>
        <taxon>Bacteria</taxon>
        <taxon>Pseudomonadati</taxon>
        <taxon>Pseudomonadota</taxon>
        <taxon>Alphaproteobacteria</taxon>
        <taxon>Acetobacterales</taxon>
        <taxon>Acetobacteraceae</taxon>
        <taxon>Pararoseomonas</taxon>
    </lineage>
</organism>
<dbReference type="Gene3D" id="3.40.470.10">
    <property type="entry name" value="Uracil-DNA glycosylase-like domain"/>
    <property type="match status" value="1"/>
</dbReference>
<comment type="caution">
    <text evidence="3">The sequence shown here is derived from an EMBL/GenBank/DDBJ whole genome shotgun (WGS) entry which is preliminary data.</text>
</comment>
<accession>A0ABS4AH81</accession>
<reference evidence="3 4" key="1">
    <citation type="submission" date="2021-03" db="EMBL/GenBank/DDBJ databases">
        <authorList>
            <person name="So Y."/>
        </authorList>
    </citation>
    <scope>NUCLEOTIDE SEQUENCE [LARGE SCALE GENOMIC DNA]</scope>
    <source>
        <strain evidence="3 4">SSH11</strain>
    </source>
</reference>
<feature type="domain" description="Uracil-DNA glycosylase-like" evidence="2">
    <location>
        <begin position="98"/>
        <end position="200"/>
    </location>
</feature>
<name>A0ABS4AH81_9PROT</name>
<dbReference type="InterPro" id="IPR036895">
    <property type="entry name" value="Uracil-DNA_glycosylase-like_sf"/>
</dbReference>
<sequence>MPLPTARSTVRTPRLRPHAGALSDPAERAARHALLREAPHAAPIRALAQRIREATGRPVPEPDPLDGGAEAGLLLLLETPGPRLTENPIVSRDKPGGTGANLRRFLGAAGIPRRETLIWNAVPWVIHAPGALNRAPRAAELRSGLAWIPPLLDAMPRLRVAVLAGRFAAAALPVIRAARPGLPVLSMPHPSPTYVCTSPEVPARITAVLAEAAAWLRESAA</sequence>
<evidence type="ECO:0000313" key="3">
    <source>
        <dbReference type="EMBL" id="MBP0445885.1"/>
    </source>
</evidence>
<dbReference type="Pfam" id="PF03167">
    <property type="entry name" value="UDG"/>
    <property type="match status" value="1"/>
</dbReference>
<keyword evidence="4" id="KW-1185">Reference proteome</keyword>
<dbReference type="RefSeq" id="WP_209380148.1">
    <property type="nucleotide sequence ID" value="NZ_JAGIZB010000012.1"/>
</dbReference>
<feature type="region of interest" description="Disordered" evidence="1">
    <location>
        <begin position="1"/>
        <end position="26"/>
    </location>
</feature>
<feature type="compositionally biased region" description="Polar residues" evidence="1">
    <location>
        <begin position="1"/>
        <end position="11"/>
    </location>
</feature>
<gene>
    <name evidence="3" type="ORF">J8J14_14000</name>
</gene>
<dbReference type="EMBL" id="JAGIZB010000012">
    <property type="protein sequence ID" value="MBP0445885.1"/>
    <property type="molecule type" value="Genomic_DNA"/>
</dbReference>
<proteinExistence type="predicted"/>
<dbReference type="InterPro" id="IPR005122">
    <property type="entry name" value="Uracil-DNA_glycosylase-like"/>
</dbReference>
<protein>
    <recommendedName>
        <fullName evidence="2">Uracil-DNA glycosylase-like domain-containing protein</fullName>
    </recommendedName>
</protein>
<evidence type="ECO:0000256" key="1">
    <source>
        <dbReference type="SAM" id="MobiDB-lite"/>
    </source>
</evidence>
<dbReference type="SUPFAM" id="SSF52141">
    <property type="entry name" value="Uracil-DNA glycosylase-like"/>
    <property type="match status" value="1"/>
</dbReference>
<dbReference type="Proteomes" id="UP000681594">
    <property type="component" value="Unassembled WGS sequence"/>
</dbReference>